<gene>
    <name evidence="1" type="ORF">DSM106972_025620</name>
</gene>
<dbReference type="Proteomes" id="UP000271624">
    <property type="component" value="Unassembled WGS sequence"/>
</dbReference>
<reference evidence="1" key="2">
    <citation type="journal article" date="2019" name="Genome Biol. Evol.">
        <title>Day and night: Metabolic profiles and evolutionary relationships of six axenic non-marine cyanobacteria.</title>
        <authorList>
            <person name="Will S.E."/>
            <person name="Henke P."/>
            <person name="Boedeker C."/>
            <person name="Huang S."/>
            <person name="Brinkmann H."/>
            <person name="Rohde M."/>
            <person name="Jarek M."/>
            <person name="Friedl T."/>
            <person name="Seufert S."/>
            <person name="Schumacher M."/>
            <person name="Overmann J."/>
            <person name="Neumann-Schaal M."/>
            <person name="Petersen J."/>
        </authorList>
    </citation>
    <scope>NUCLEOTIDE SEQUENCE [LARGE SCALE GENOMIC DNA]</scope>
    <source>
        <strain evidence="1">PCC 7102</strain>
    </source>
</reference>
<sequence length="178" mass="20373">MTTYIMNDLELFALKRSHYLGANVAQLRILAKLYNIQPAGSPNYKINWVDNLVAFMPRPAKIWNLGFASNESKHCLADVLDGADLFCAVNTFNHPSIIEKAIIGRCIELGAELKYSDWWLTEEDSDSKLITIYNALHPDDKNYLDKIWSIYVIKKLATETHFLLAKYWHVGLPNNSIQ</sequence>
<dbReference type="AlphaFoldDB" id="A0A433VMK0"/>
<name>A0A433VMK0_9CYAN</name>
<evidence type="ECO:0000313" key="2">
    <source>
        <dbReference type="Proteomes" id="UP000271624"/>
    </source>
</evidence>
<reference evidence="1" key="1">
    <citation type="submission" date="2018-12" db="EMBL/GenBank/DDBJ databases">
        <authorList>
            <person name="Will S."/>
            <person name="Neumann-Schaal M."/>
            <person name="Henke P."/>
        </authorList>
    </citation>
    <scope>NUCLEOTIDE SEQUENCE</scope>
    <source>
        <strain evidence="1">PCC 7102</strain>
    </source>
</reference>
<comment type="caution">
    <text evidence="1">The sequence shown here is derived from an EMBL/GenBank/DDBJ whole genome shotgun (WGS) entry which is preliminary data.</text>
</comment>
<keyword evidence="2" id="KW-1185">Reference proteome</keyword>
<dbReference type="OrthoDB" id="486829at2"/>
<dbReference type="EMBL" id="RSCL01000005">
    <property type="protein sequence ID" value="RUT07301.1"/>
    <property type="molecule type" value="Genomic_DNA"/>
</dbReference>
<evidence type="ECO:0000313" key="1">
    <source>
        <dbReference type="EMBL" id="RUT07301.1"/>
    </source>
</evidence>
<protein>
    <submittedName>
        <fullName evidence="1">Uncharacterized protein</fullName>
    </submittedName>
</protein>
<dbReference type="RefSeq" id="WP_127081120.1">
    <property type="nucleotide sequence ID" value="NZ_RSCL01000005.1"/>
</dbReference>
<proteinExistence type="predicted"/>
<accession>A0A433VMK0</accession>
<organism evidence="1 2">
    <name type="scientific">Dulcicalothrix desertica PCC 7102</name>
    <dbReference type="NCBI Taxonomy" id="232991"/>
    <lineage>
        <taxon>Bacteria</taxon>
        <taxon>Bacillati</taxon>
        <taxon>Cyanobacteriota</taxon>
        <taxon>Cyanophyceae</taxon>
        <taxon>Nostocales</taxon>
        <taxon>Calotrichaceae</taxon>
        <taxon>Dulcicalothrix</taxon>
    </lineage>
</organism>